<dbReference type="KEGG" id="hvg:123448664"/>
<sequence length="88" mass="8680">MTAGRKPAANPAVLSLPSSAAPSSGGLQVALGSVGANAKAKRSKATPVSQRAPSARSEAALGDLSSLESAQLCPADKNLEISAIPGIW</sequence>
<dbReference type="OrthoDB" id="10302305at2759"/>
<name>F2E9R7_HORVV</name>
<dbReference type="Gramene" id="HORVU.MOREX.r2.4HG0313790.1">
    <property type="protein sequence ID" value="HORVU.MOREX.r2.4HG0313790.1"/>
    <property type="gene ID" value="HORVU.MOREX.r2.4HG0313790"/>
</dbReference>
<accession>F2E9R7</accession>
<dbReference type="EMBL" id="AK372892">
    <property type="protein sequence ID" value="BAK04089.1"/>
    <property type="molecule type" value="mRNA"/>
</dbReference>
<proteinExistence type="evidence at transcript level"/>
<protein>
    <submittedName>
        <fullName evidence="2">Predicted protein</fullName>
    </submittedName>
</protein>
<reference evidence="2" key="1">
    <citation type="journal article" date="2011" name="Plant Physiol.">
        <title>Comprehensive sequence analysis of 24,783 barley full-length cDNAs derived from 12 clone libraries.</title>
        <authorList>
            <person name="Matsumoto T."/>
            <person name="Tanaka T."/>
            <person name="Sakai H."/>
            <person name="Amano N."/>
            <person name="Kanamori H."/>
            <person name="Kurita K."/>
            <person name="Kikuta A."/>
            <person name="Kamiya K."/>
            <person name="Yamamoto M."/>
            <person name="Ikawa H."/>
            <person name="Fujii N."/>
            <person name="Hori K."/>
            <person name="Itoh T."/>
            <person name="Sato K."/>
        </authorList>
    </citation>
    <scope>NUCLEOTIDE SEQUENCE</scope>
</reference>
<organism evidence="2">
    <name type="scientific">Hordeum vulgare subsp. vulgare</name>
    <name type="common">Domesticated barley</name>
    <dbReference type="NCBI Taxonomy" id="112509"/>
    <lineage>
        <taxon>Eukaryota</taxon>
        <taxon>Viridiplantae</taxon>
        <taxon>Streptophyta</taxon>
        <taxon>Embryophyta</taxon>
        <taxon>Tracheophyta</taxon>
        <taxon>Spermatophyta</taxon>
        <taxon>Magnoliopsida</taxon>
        <taxon>Liliopsida</taxon>
        <taxon>Poales</taxon>
        <taxon>Poaceae</taxon>
        <taxon>BOP clade</taxon>
        <taxon>Pooideae</taxon>
        <taxon>Triticodae</taxon>
        <taxon>Triticeae</taxon>
        <taxon>Hordeinae</taxon>
        <taxon>Hordeum</taxon>
    </lineage>
</organism>
<evidence type="ECO:0000313" key="2">
    <source>
        <dbReference type="EMBL" id="BAK04089.1"/>
    </source>
</evidence>
<feature type="compositionally biased region" description="Low complexity" evidence="1">
    <location>
        <begin position="7"/>
        <end position="24"/>
    </location>
</feature>
<dbReference type="RefSeq" id="XP_044981562.1">
    <property type="nucleotide sequence ID" value="XM_045125627.1"/>
</dbReference>
<feature type="region of interest" description="Disordered" evidence="1">
    <location>
        <begin position="1"/>
        <end position="57"/>
    </location>
</feature>
<dbReference type="AlphaFoldDB" id="F2E9R7"/>
<dbReference type="GeneID" id="123448664"/>
<evidence type="ECO:0000256" key="1">
    <source>
        <dbReference type="SAM" id="MobiDB-lite"/>
    </source>
</evidence>